<dbReference type="InterPro" id="IPR029044">
    <property type="entry name" value="Nucleotide-diphossugar_trans"/>
</dbReference>
<accession>A0A9X1URP7</accession>
<evidence type="ECO:0000256" key="1">
    <source>
        <dbReference type="ARBA" id="ARBA00022676"/>
    </source>
</evidence>
<dbReference type="Proteomes" id="UP001139238">
    <property type="component" value="Unassembled WGS sequence"/>
</dbReference>
<dbReference type="Pfam" id="PF00535">
    <property type="entry name" value="Glycos_transf_2"/>
    <property type="match status" value="1"/>
</dbReference>
<evidence type="ECO:0000313" key="4">
    <source>
        <dbReference type="EMBL" id="MCG8147759.1"/>
    </source>
</evidence>
<proteinExistence type="predicted"/>
<evidence type="ECO:0000256" key="2">
    <source>
        <dbReference type="ARBA" id="ARBA00022679"/>
    </source>
</evidence>
<evidence type="ECO:0000313" key="5">
    <source>
        <dbReference type="Proteomes" id="UP001139238"/>
    </source>
</evidence>
<dbReference type="Gene3D" id="3.90.550.10">
    <property type="entry name" value="Spore Coat Polysaccharide Biosynthesis Protein SpsA, Chain A"/>
    <property type="match status" value="1"/>
</dbReference>
<keyword evidence="1 4" id="KW-0328">Glycosyltransferase</keyword>
<gene>
    <name evidence="4" type="ORF">H9W84_06390</name>
</gene>
<evidence type="ECO:0000259" key="3">
    <source>
        <dbReference type="Pfam" id="PF00535"/>
    </source>
</evidence>
<dbReference type="EC" id="2.4.-.-" evidence="4"/>
<sequence length="334" mass="39319">MQSDNLLLSIIVPVYNVENYLTFCIDSIFNQGLDIKDFEVLLIDDGSKDNSYQVCLDLQMKYPNIRVFRQENYGQSIARNKGINESNGYYLYFVDSDDYLLLNGISSILELALENDYDFVGFRVERTSERRTEKAERKINIMYKGNGAYLLSQHNYNNGPWWYIYKKEKFANFYFIPNRLCEDGLFTTQLLISVENGIIVENVIYQYVDSPNSTVNTKNRQRQAKLRDDMFLAAQDFNKLIESLDKNDDNYNLAYKRLSERQESYMFFALVRSLRTQEDLKSVSNKLKNASKAYPIKSFDGYNSKTQKMLICIFNHKFLFYPLQFVNNKLKIIK</sequence>
<feature type="domain" description="Glycosyltransferase 2-like" evidence="3">
    <location>
        <begin position="9"/>
        <end position="167"/>
    </location>
</feature>
<dbReference type="RefSeq" id="WP_239742483.1">
    <property type="nucleotide sequence ID" value="NZ_JACSYB010000001.1"/>
</dbReference>
<keyword evidence="5" id="KW-1185">Reference proteome</keyword>
<keyword evidence="2 4" id="KW-0808">Transferase</keyword>
<dbReference type="EMBL" id="JACSYB010000001">
    <property type="protein sequence ID" value="MCG8147759.1"/>
    <property type="molecule type" value="Genomic_DNA"/>
</dbReference>
<comment type="caution">
    <text evidence="4">The sequence shown here is derived from an EMBL/GenBank/DDBJ whole genome shotgun (WGS) entry which is preliminary data.</text>
</comment>
<dbReference type="SUPFAM" id="SSF53448">
    <property type="entry name" value="Nucleotide-diphospho-sugar transferases"/>
    <property type="match status" value="1"/>
</dbReference>
<dbReference type="InterPro" id="IPR001173">
    <property type="entry name" value="Glyco_trans_2-like"/>
</dbReference>
<organism evidence="4 5">
    <name type="scientific">Moraxella tetraodonis</name>
    <dbReference type="NCBI Taxonomy" id="2767221"/>
    <lineage>
        <taxon>Bacteria</taxon>
        <taxon>Pseudomonadati</taxon>
        <taxon>Pseudomonadota</taxon>
        <taxon>Gammaproteobacteria</taxon>
        <taxon>Moraxellales</taxon>
        <taxon>Moraxellaceae</taxon>
        <taxon>Moraxella</taxon>
    </lineage>
</organism>
<dbReference type="CDD" id="cd00761">
    <property type="entry name" value="Glyco_tranf_GTA_type"/>
    <property type="match status" value="1"/>
</dbReference>
<dbReference type="GO" id="GO:0016758">
    <property type="term" value="F:hexosyltransferase activity"/>
    <property type="evidence" value="ECO:0007669"/>
    <property type="project" value="UniProtKB-ARBA"/>
</dbReference>
<dbReference type="AlphaFoldDB" id="A0A9X1URP7"/>
<dbReference type="PANTHER" id="PTHR22916">
    <property type="entry name" value="GLYCOSYLTRANSFERASE"/>
    <property type="match status" value="1"/>
</dbReference>
<reference evidence="4" key="1">
    <citation type="submission" date="2021-08" db="EMBL/GenBank/DDBJ databases">
        <title>Complete genome sequence of Moraxella sp strain PS-22.</title>
        <authorList>
            <person name="Das S.K."/>
        </authorList>
    </citation>
    <scope>NUCLEOTIDE SEQUENCE</scope>
    <source>
        <strain evidence="4">PS-22</strain>
    </source>
</reference>
<protein>
    <submittedName>
        <fullName evidence="4">Glycosyltransferase</fullName>
        <ecNumber evidence="4">2.4.-.-</ecNumber>
    </submittedName>
</protein>
<name>A0A9X1URP7_9GAMM</name>
<dbReference type="PANTHER" id="PTHR22916:SF51">
    <property type="entry name" value="GLYCOSYLTRANSFERASE EPSH-RELATED"/>
    <property type="match status" value="1"/>
</dbReference>